<sequence>MDLVGTFAFALSGAVLGTQRGMDLFGVLVLAFVTAAAGGILRDLLLGAVPPVAIASWYALAIATAAGLLAFGFQPLIARFHSAVLFFDAAGLGVFAVTGTYKALEFGLSPPMAALLGMLSGIGGGMLRDVLTARVPVVLQGEIYAVAALAAALMVLAGEWMGLSPTIVSLPAIGLCLALRLISIARGWKLPVAPTRRD</sequence>
<reference evidence="9 10" key="1">
    <citation type="submission" date="2021-05" db="EMBL/GenBank/DDBJ databases">
        <title>Roseococcus sp. XZZS9, whole genome shotgun sequencing project.</title>
        <authorList>
            <person name="Zhao G."/>
            <person name="Shen L."/>
        </authorList>
    </citation>
    <scope>NUCLEOTIDE SEQUENCE [LARGE SCALE GENOMIC DNA]</scope>
    <source>
        <strain evidence="9 10">XZZS9</strain>
    </source>
</reference>
<keyword evidence="10" id="KW-1185">Reference proteome</keyword>
<dbReference type="EMBL" id="JAHCDA010000001">
    <property type="protein sequence ID" value="MBS7810688.1"/>
    <property type="molecule type" value="Genomic_DNA"/>
</dbReference>
<keyword evidence="3" id="KW-1003">Cell membrane</keyword>
<proteinExistence type="inferred from homology"/>
<evidence type="ECO:0000256" key="1">
    <source>
        <dbReference type="ARBA" id="ARBA00004651"/>
    </source>
</evidence>
<protein>
    <submittedName>
        <fullName evidence="9">Trimeric intracellular cation channel family protein</fullName>
    </submittedName>
</protein>
<feature type="domain" description="Glycine transporter" evidence="8">
    <location>
        <begin position="1"/>
        <end position="73"/>
    </location>
</feature>
<feature type="transmembrane region" description="Helical" evidence="7">
    <location>
        <begin position="53"/>
        <end position="71"/>
    </location>
</feature>
<feature type="transmembrane region" description="Helical" evidence="7">
    <location>
        <begin position="167"/>
        <end position="188"/>
    </location>
</feature>
<feature type="transmembrane region" description="Helical" evidence="7">
    <location>
        <begin position="113"/>
        <end position="131"/>
    </location>
</feature>
<evidence type="ECO:0000259" key="8">
    <source>
        <dbReference type="Pfam" id="PF03458"/>
    </source>
</evidence>
<dbReference type="InterPro" id="IPR005115">
    <property type="entry name" value="Gly_transporter"/>
</dbReference>
<feature type="domain" description="Glycine transporter" evidence="8">
    <location>
        <begin position="86"/>
        <end position="157"/>
    </location>
</feature>
<feature type="transmembrane region" description="Helical" evidence="7">
    <location>
        <begin position="83"/>
        <end position="101"/>
    </location>
</feature>
<evidence type="ECO:0000256" key="6">
    <source>
        <dbReference type="ARBA" id="ARBA00023136"/>
    </source>
</evidence>
<gene>
    <name evidence="9" type="ORF">KHU32_07050</name>
</gene>
<evidence type="ECO:0000256" key="2">
    <source>
        <dbReference type="ARBA" id="ARBA00008193"/>
    </source>
</evidence>
<keyword evidence="4 7" id="KW-0812">Transmembrane</keyword>
<name>A0ABS5QAZ8_9PROT</name>
<dbReference type="Pfam" id="PF03458">
    <property type="entry name" value="Gly_transporter"/>
    <property type="match status" value="2"/>
</dbReference>
<feature type="transmembrane region" description="Helical" evidence="7">
    <location>
        <begin position="21"/>
        <end position="41"/>
    </location>
</feature>
<dbReference type="Proteomes" id="UP000766336">
    <property type="component" value="Unassembled WGS sequence"/>
</dbReference>
<feature type="transmembrane region" description="Helical" evidence="7">
    <location>
        <begin position="143"/>
        <end position="161"/>
    </location>
</feature>
<accession>A0ABS5QAZ8</accession>
<dbReference type="PANTHER" id="PTHR30506">
    <property type="entry name" value="INNER MEMBRANE PROTEIN"/>
    <property type="match status" value="1"/>
</dbReference>
<evidence type="ECO:0000313" key="10">
    <source>
        <dbReference type="Proteomes" id="UP000766336"/>
    </source>
</evidence>
<organism evidence="9 10">
    <name type="scientific">Roseococcus pinisoli</name>
    <dbReference type="NCBI Taxonomy" id="2835040"/>
    <lineage>
        <taxon>Bacteria</taxon>
        <taxon>Pseudomonadati</taxon>
        <taxon>Pseudomonadota</taxon>
        <taxon>Alphaproteobacteria</taxon>
        <taxon>Acetobacterales</taxon>
        <taxon>Roseomonadaceae</taxon>
        <taxon>Roseococcus</taxon>
    </lineage>
</organism>
<comment type="subcellular location">
    <subcellularLocation>
        <location evidence="1">Cell membrane</location>
        <topology evidence="1">Multi-pass membrane protein</topology>
    </subcellularLocation>
</comment>
<keyword evidence="5 7" id="KW-1133">Transmembrane helix</keyword>
<comment type="similarity">
    <text evidence="2">Belongs to the UPF0126 family.</text>
</comment>
<keyword evidence="6 7" id="KW-0472">Membrane</keyword>
<evidence type="ECO:0000256" key="3">
    <source>
        <dbReference type="ARBA" id="ARBA00022475"/>
    </source>
</evidence>
<dbReference type="PANTHER" id="PTHR30506:SF3">
    <property type="entry name" value="UPF0126 INNER MEMBRANE PROTEIN YADS-RELATED"/>
    <property type="match status" value="1"/>
</dbReference>
<evidence type="ECO:0000256" key="4">
    <source>
        <dbReference type="ARBA" id="ARBA00022692"/>
    </source>
</evidence>
<evidence type="ECO:0000313" key="9">
    <source>
        <dbReference type="EMBL" id="MBS7810688.1"/>
    </source>
</evidence>
<comment type="caution">
    <text evidence="9">The sequence shown here is derived from an EMBL/GenBank/DDBJ whole genome shotgun (WGS) entry which is preliminary data.</text>
</comment>
<evidence type="ECO:0000256" key="7">
    <source>
        <dbReference type="SAM" id="Phobius"/>
    </source>
</evidence>
<evidence type="ECO:0000256" key="5">
    <source>
        <dbReference type="ARBA" id="ARBA00022989"/>
    </source>
</evidence>